<dbReference type="KEGG" id="upl:DSM104440_00712"/>
<dbReference type="Gene3D" id="3.40.190.10">
    <property type="entry name" value="Periplasmic binding protein-like II"/>
    <property type="match status" value="1"/>
</dbReference>
<sequence length="319" mass="34054">MMIRRLAALACALFAFAAAAQYPNKPIRFVVPFAPGGSSEIIARSVAQQLTTQLGQSVYVENKAGGAGTIAMGEVAKSPPDGYTIILTHVGTLAVNPYAMTKHPYDVDKDFIHVALLARVPNLFVVGEKVPAKDFKEFLALAKKEPGKLNYGSAGNGSAGHLAFEYLKMVTDTDIVHVAYKGTGPQLQDLLGGRLDAASAGMPALISHIKSGKLRPIVVGTAQRVPALPDVPTMQELGYKDFETSQWYGVSVPAGTPKEIVDKLSTEINKALRASAVTERFAADNASVSIGTPAEYQAFIKSQQQRWKAVVEKSGLKID</sequence>
<dbReference type="Gene3D" id="3.40.190.150">
    <property type="entry name" value="Bordetella uptake gene, domain 1"/>
    <property type="match status" value="1"/>
</dbReference>
<dbReference type="AlphaFoldDB" id="A0A6M4H3B8"/>
<evidence type="ECO:0000313" key="4">
    <source>
        <dbReference type="Proteomes" id="UP000503096"/>
    </source>
</evidence>
<protein>
    <recommendedName>
        <fullName evidence="5">Tripartite-type tricarboxylate transporter, receptor component TctC</fullName>
    </recommendedName>
</protein>
<gene>
    <name evidence="3" type="ORF">DSM104440_00712</name>
</gene>
<evidence type="ECO:0000256" key="2">
    <source>
        <dbReference type="SAM" id="SignalP"/>
    </source>
</evidence>
<dbReference type="Proteomes" id="UP000503096">
    <property type="component" value="Chromosome"/>
</dbReference>
<dbReference type="InParanoid" id="A0A6M4H3B8"/>
<organism evidence="3 4">
    <name type="scientific">Usitatibacter palustris</name>
    <dbReference type="NCBI Taxonomy" id="2732487"/>
    <lineage>
        <taxon>Bacteria</taxon>
        <taxon>Pseudomonadati</taxon>
        <taxon>Pseudomonadota</taxon>
        <taxon>Betaproteobacteria</taxon>
        <taxon>Nitrosomonadales</taxon>
        <taxon>Usitatibacteraceae</taxon>
        <taxon>Usitatibacter</taxon>
    </lineage>
</organism>
<dbReference type="InterPro" id="IPR042100">
    <property type="entry name" value="Bug_dom1"/>
</dbReference>
<feature type="signal peptide" evidence="2">
    <location>
        <begin position="1"/>
        <end position="20"/>
    </location>
</feature>
<reference evidence="3 4" key="1">
    <citation type="submission" date="2020-04" db="EMBL/GenBank/DDBJ databases">
        <title>Usitatibacter rugosus gen. nov., sp. nov. and Usitatibacter palustris sp. nov., novel members of Usitatibacteraceae fam. nov. within the order Nitrosomonadales isolated from soil.</title>
        <authorList>
            <person name="Huber K.J."/>
            <person name="Neumann-Schaal M."/>
            <person name="Geppert A."/>
            <person name="Luckner M."/>
            <person name="Wanner G."/>
            <person name="Overmann J."/>
        </authorList>
    </citation>
    <scope>NUCLEOTIDE SEQUENCE [LARGE SCALE GENOMIC DNA]</scope>
    <source>
        <strain evidence="3 4">Swamp67</strain>
    </source>
</reference>
<proteinExistence type="inferred from homology"/>
<evidence type="ECO:0000313" key="3">
    <source>
        <dbReference type="EMBL" id="QJR13920.1"/>
    </source>
</evidence>
<keyword evidence="4" id="KW-1185">Reference proteome</keyword>
<dbReference type="PANTHER" id="PTHR42928:SF5">
    <property type="entry name" value="BLR1237 PROTEIN"/>
    <property type="match status" value="1"/>
</dbReference>
<keyword evidence="2" id="KW-0732">Signal</keyword>
<name>A0A6M4H3B8_9PROT</name>
<dbReference type="Pfam" id="PF03401">
    <property type="entry name" value="TctC"/>
    <property type="match status" value="1"/>
</dbReference>
<dbReference type="SUPFAM" id="SSF53850">
    <property type="entry name" value="Periplasmic binding protein-like II"/>
    <property type="match status" value="1"/>
</dbReference>
<dbReference type="PANTHER" id="PTHR42928">
    <property type="entry name" value="TRICARBOXYLATE-BINDING PROTEIN"/>
    <property type="match status" value="1"/>
</dbReference>
<feature type="chain" id="PRO_5026657372" description="Tripartite-type tricarboxylate transporter, receptor component TctC" evidence="2">
    <location>
        <begin position="21"/>
        <end position="319"/>
    </location>
</feature>
<evidence type="ECO:0008006" key="5">
    <source>
        <dbReference type="Google" id="ProtNLM"/>
    </source>
</evidence>
<dbReference type="CDD" id="cd07012">
    <property type="entry name" value="PBP2_Bug_TTT"/>
    <property type="match status" value="1"/>
</dbReference>
<dbReference type="EMBL" id="CP053073">
    <property type="protein sequence ID" value="QJR13920.1"/>
    <property type="molecule type" value="Genomic_DNA"/>
</dbReference>
<dbReference type="InterPro" id="IPR005064">
    <property type="entry name" value="BUG"/>
</dbReference>
<comment type="similarity">
    <text evidence="1">Belongs to the UPF0065 (bug) family.</text>
</comment>
<evidence type="ECO:0000256" key="1">
    <source>
        <dbReference type="ARBA" id="ARBA00006987"/>
    </source>
</evidence>
<dbReference type="RefSeq" id="WP_171160672.1">
    <property type="nucleotide sequence ID" value="NZ_CP053073.1"/>
</dbReference>
<dbReference type="PIRSF" id="PIRSF017082">
    <property type="entry name" value="YflP"/>
    <property type="match status" value="1"/>
</dbReference>
<accession>A0A6M4H3B8</accession>